<dbReference type="GO" id="GO:0000155">
    <property type="term" value="F:phosphorelay sensor kinase activity"/>
    <property type="evidence" value="ECO:0007669"/>
    <property type="project" value="InterPro"/>
</dbReference>
<evidence type="ECO:0000256" key="13">
    <source>
        <dbReference type="ARBA" id="ARBA00023136"/>
    </source>
</evidence>
<keyword evidence="4" id="KW-1003">Cell membrane</keyword>
<dbReference type="PRINTS" id="PR00344">
    <property type="entry name" value="BCTRLSENSOR"/>
</dbReference>
<dbReference type="Gene3D" id="6.10.340.10">
    <property type="match status" value="1"/>
</dbReference>
<dbReference type="Pfam" id="PF02518">
    <property type="entry name" value="HATPase_c"/>
    <property type="match status" value="1"/>
</dbReference>
<keyword evidence="5" id="KW-0597">Phosphoprotein</keyword>
<evidence type="ECO:0000256" key="10">
    <source>
        <dbReference type="ARBA" id="ARBA00022840"/>
    </source>
</evidence>
<dbReference type="SMART" id="SM00387">
    <property type="entry name" value="HATPase_c"/>
    <property type="match status" value="1"/>
</dbReference>
<sequence>MTSAPSSLPESPAGWRPAARALGRALTGRVLGLAAGLHQTWRRSLQVRVVTITLVVSSLLVGGFAYLIANKITDILVENAKADTLLRLRSGSDYSAKQFYLYHQPQEAQLQDTIEGTVNYLAGGDPQQTSGVVVAITADSYAGVIETRTSPATDVRPLVSRELRAAVADGKVAHQIRTGRLGDERTKYLVYGSPVPTRFGQLELYYLVPLTRQDATAADARATVLATGLALVLLLGLLAALVTRLVVTPVRVAARTAQRLSAGLLDQRMEVNGEDDLALLAASFNQMATNLQRQILRLEEMSRLQRRFTSDVSHELRTPLTTVRMAADLIFAERDEFDPAVARSAELLQAELDRFEELLTDLLEISRFDAGFAMLDSEPTDLVPVVHRVADRLAGLAERVGVAIELDVPSTPVIAEVDPRRVERVLRNLVGNAVEHGEAKPVLITLGVDRSAVAITVRDHGVGLKPGEEKLVFNRFWRADPSRARQTGGTGLGLSISLEDARLHGGWLEAWGAPGQGAQFRLTLPARAGDRLTTSPLRLVPADAALPFGGPRDGEILAIGPAGGGALAIGPGPAAEAGDRAEVRS</sequence>
<keyword evidence="6" id="KW-0808">Transferase</keyword>
<dbReference type="CDD" id="cd00082">
    <property type="entry name" value="HisKA"/>
    <property type="match status" value="1"/>
</dbReference>
<keyword evidence="8" id="KW-0547">Nucleotide-binding</keyword>
<dbReference type="Pfam" id="PF00512">
    <property type="entry name" value="HisKA"/>
    <property type="match status" value="1"/>
</dbReference>
<keyword evidence="10" id="KW-0067">ATP-binding</keyword>
<evidence type="ECO:0000256" key="5">
    <source>
        <dbReference type="ARBA" id="ARBA00022553"/>
    </source>
</evidence>
<dbReference type="InterPro" id="IPR036890">
    <property type="entry name" value="HATPase_C_sf"/>
</dbReference>
<dbReference type="InterPro" id="IPR003594">
    <property type="entry name" value="HATPase_dom"/>
</dbReference>
<dbReference type="SMART" id="SM00388">
    <property type="entry name" value="HisKA"/>
    <property type="match status" value="1"/>
</dbReference>
<keyword evidence="12" id="KW-0902">Two-component regulatory system</keyword>
<dbReference type="Proteomes" id="UP000199408">
    <property type="component" value="Unassembled WGS sequence"/>
</dbReference>
<keyword evidence="7 15" id="KW-0812">Transmembrane</keyword>
<protein>
    <recommendedName>
        <fullName evidence="14">Sensor histidine kinase MtrB</fullName>
        <ecNumber evidence="3">2.7.13.3</ecNumber>
    </recommendedName>
</protein>
<evidence type="ECO:0000256" key="8">
    <source>
        <dbReference type="ARBA" id="ARBA00022741"/>
    </source>
</evidence>
<reference evidence="19" key="1">
    <citation type="submission" date="2016-06" db="EMBL/GenBank/DDBJ databases">
        <authorList>
            <person name="Varghese N."/>
        </authorList>
    </citation>
    <scope>NUCLEOTIDE SEQUENCE [LARGE SCALE GENOMIC DNA]</scope>
    <source>
        <strain evidence="19">DSM 43171</strain>
    </source>
</reference>
<dbReference type="SUPFAM" id="SSF55874">
    <property type="entry name" value="ATPase domain of HSP90 chaperone/DNA topoisomerase II/histidine kinase"/>
    <property type="match status" value="1"/>
</dbReference>
<evidence type="ECO:0000259" key="17">
    <source>
        <dbReference type="PROSITE" id="PS50885"/>
    </source>
</evidence>
<proteinExistence type="predicted"/>
<accession>A0A1C5HAH2</accession>
<dbReference type="GO" id="GO:0005524">
    <property type="term" value="F:ATP binding"/>
    <property type="evidence" value="ECO:0007669"/>
    <property type="project" value="UniProtKB-KW"/>
</dbReference>
<comment type="catalytic activity">
    <reaction evidence="1">
        <text>ATP + protein L-histidine = ADP + protein N-phospho-L-histidine.</text>
        <dbReference type="EC" id="2.7.13.3"/>
    </reaction>
</comment>
<evidence type="ECO:0000256" key="1">
    <source>
        <dbReference type="ARBA" id="ARBA00000085"/>
    </source>
</evidence>
<dbReference type="PANTHER" id="PTHR43547:SF2">
    <property type="entry name" value="HYBRID SIGNAL TRANSDUCTION HISTIDINE KINASE C"/>
    <property type="match status" value="1"/>
</dbReference>
<evidence type="ECO:0000256" key="4">
    <source>
        <dbReference type="ARBA" id="ARBA00022475"/>
    </source>
</evidence>
<dbReference type="SUPFAM" id="SSF158472">
    <property type="entry name" value="HAMP domain-like"/>
    <property type="match status" value="1"/>
</dbReference>
<evidence type="ECO:0000313" key="19">
    <source>
        <dbReference type="Proteomes" id="UP000199408"/>
    </source>
</evidence>
<evidence type="ECO:0000256" key="3">
    <source>
        <dbReference type="ARBA" id="ARBA00012438"/>
    </source>
</evidence>
<dbReference type="Gene3D" id="1.10.287.130">
    <property type="match status" value="1"/>
</dbReference>
<dbReference type="PROSITE" id="PS50885">
    <property type="entry name" value="HAMP"/>
    <property type="match status" value="1"/>
</dbReference>
<evidence type="ECO:0000256" key="9">
    <source>
        <dbReference type="ARBA" id="ARBA00022777"/>
    </source>
</evidence>
<dbReference type="InterPro" id="IPR036097">
    <property type="entry name" value="HisK_dim/P_sf"/>
</dbReference>
<dbReference type="EC" id="2.7.13.3" evidence="3"/>
<dbReference type="AlphaFoldDB" id="A0A1C5HAH2"/>
<dbReference type="CDD" id="cd00075">
    <property type="entry name" value="HATPase"/>
    <property type="match status" value="1"/>
</dbReference>
<dbReference type="EMBL" id="FMDN01000003">
    <property type="protein sequence ID" value="SCG42877.1"/>
    <property type="molecule type" value="Genomic_DNA"/>
</dbReference>
<evidence type="ECO:0000256" key="7">
    <source>
        <dbReference type="ARBA" id="ARBA00022692"/>
    </source>
</evidence>
<dbReference type="CDD" id="cd06225">
    <property type="entry name" value="HAMP"/>
    <property type="match status" value="1"/>
</dbReference>
<evidence type="ECO:0000256" key="14">
    <source>
        <dbReference type="ARBA" id="ARBA00035305"/>
    </source>
</evidence>
<keyword evidence="11 15" id="KW-1133">Transmembrane helix</keyword>
<dbReference type="GO" id="GO:0005886">
    <property type="term" value="C:plasma membrane"/>
    <property type="evidence" value="ECO:0007669"/>
    <property type="project" value="UniProtKB-SubCell"/>
</dbReference>
<dbReference type="InterPro" id="IPR005467">
    <property type="entry name" value="His_kinase_dom"/>
</dbReference>
<dbReference type="FunFam" id="1.10.287.130:FF:000010">
    <property type="entry name" value="Two-component sensor histidine kinase"/>
    <property type="match status" value="1"/>
</dbReference>
<name>A0A1C5HAH2_9ACTN</name>
<keyword evidence="9 18" id="KW-0418">Kinase</keyword>
<dbReference type="NCBIfam" id="NF040691">
    <property type="entry name" value="MtrAB_MtrB"/>
    <property type="match status" value="1"/>
</dbReference>
<evidence type="ECO:0000256" key="15">
    <source>
        <dbReference type="SAM" id="Phobius"/>
    </source>
</evidence>
<feature type="transmembrane region" description="Helical" evidence="15">
    <location>
        <begin position="49"/>
        <end position="69"/>
    </location>
</feature>
<dbReference type="InterPro" id="IPR003661">
    <property type="entry name" value="HisK_dim/P_dom"/>
</dbReference>
<dbReference type="Gene3D" id="3.30.565.10">
    <property type="entry name" value="Histidine kinase-like ATPase, C-terminal domain"/>
    <property type="match status" value="1"/>
</dbReference>
<dbReference type="SMART" id="SM00304">
    <property type="entry name" value="HAMP"/>
    <property type="match status" value="1"/>
</dbReference>
<dbReference type="FunFam" id="3.30.565.10:FF:000013">
    <property type="entry name" value="Two-component sensor histidine kinase"/>
    <property type="match status" value="1"/>
</dbReference>
<dbReference type="SUPFAM" id="SSF47384">
    <property type="entry name" value="Homodimeric domain of signal transducing histidine kinase"/>
    <property type="match status" value="1"/>
</dbReference>
<dbReference type="Pfam" id="PF00672">
    <property type="entry name" value="HAMP"/>
    <property type="match status" value="1"/>
</dbReference>
<organism evidence="18 19">
    <name type="scientific">Micromonospora halophytica</name>
    <dbReference type="NCBI Taxonomy" id="47864"/>
    <lineage>
        <taxon>Bacteria</taxon>
        <taxon>Bacillati</taxon>
        <taxon>Actinomycetota</taxon>
        <taxon>Actinomycetes</taxon>
        <taxon>Micromonosporales</taxon>
        <taxon>Micromonosporaceae</taxon>
        <taxon>Micromonospora</taxon>
    </lineage>
</organism>
<evidence type="ECO:0000256" key="12">
    <source>
        <dbReference type="ARBA" id="ARBA00023012"/>
    </source>
</evidence>
<gene>
    <name evidence="18" type="ORF">GA0070560_103360</name>
</gene>
<dbReference type="PROSITE" id="PS50109">
    <property type="entry name" value="HIS_KIN"/>
    <property type="match status" value="1"/>
</dbReference>
<dbReference type="InterPro" id="IPR003660">
    <property type="entry name" value="HAMP_dom"/>
</dbReference>
<dbReference type="OrthoDB" id="9786919at2"/>
<feature type="transmembrane region" description="Helical" evidence="15">
    <location>
        <begin position="222"/>
        <end position="242"/>
    </location>
</feature>
<evidence type="ECO:0000256" key="2">
    <source>
        <dbReference type="ARBA" id="ARBA00004651"/>
    </source>
</evidence>
<keyword evidence="19" id="KW-1185">Reference proteome</keyword>
<keyword evidence="13 15" id="KW-0472">Membrane</keyword>
<evidence type="ECO:0000259" key="16">
    <source>
        <dbReference type="PROSITE" id="PS50109"/>
    </source>
</evidence>
<dbReference type="PANTHER" id="PTHR43547">
    <property type="entry name" value="TWO-COMPONENT HISTIDINE KINASE"/>
    <property type="match status" value="1"/>
</dbReference>
<evidence type="ECO:0000256" key="11">
    <source>
        <dbReference type="ARBA" id="ARBA00022989"/>
    </source>
</evidence>
<dbReference type="InterPro" id="IPR004358">
    <property type="entry name" value="Sig_transdc_His_kin-like_C"/>
</dbReference>
<evidence type="ECO:0000256" key="6">
    <source>
        <dbReference type="ARBA" id="ARBA00022679"/>
    </source>
</evidence>
<feature type="domain" description="Histidine kinase" evidence="16">
    <location>
        <begin position="311"/>
        <end position="528"/>
    </location>
</feature>
<dbReference type="InterPro" id="IPR047669">
    <property type="entry name" value="MtrAB_MtrB"/>
</dbReference>
<evidence type="ECO:0000313" key="18">
    <source>
        <dbReference type="EMBL" id="SCG42877.1"/>
    </source>
</evidence>
<feature type="domain" description="HAMP" evidence="17">
    <location>
        <begin position="244"/>
        <end position="296"/>
    </location>
</feature>
<dbReference type="STRING" id="47864.GA0070560_103360"/>
<comment type="subcellular location">
    <subcellularLocation>
        <location evidence="2">Cell membrane</location>
        <topology evidence="2">Multi-pass membrane protein</topology>
    </subcellularLocation>
</comment>